<organism evidence="2 3">
    <name type="scientific">Platanthera zijinensis</name>
    <dbReference type="NCBI Taxonomy" id="2320716"/>
    <lineage>
        <taxon>Eukaryota</taxon>
        <taxon>Viridiplantae</taxon>
        <taxon>Streptophyta</taxon>
        <taxon>Embryophyta</taxon>
        <taxon>Tracheophyta</taxon>
        <taxon>Spermatophyta</taxon>
        <taxon>Magnoliopsida</taxon>
        <taxon>Liliopsida</taxon>
        <taxon>Asparagales</taxon>
        <taxon>Orchidaceae</taxon>
        <taxon>Orchidoideae</taxon>
        <taxon>Orchideae</taxon>
        <taxon>Orchidinae</taxon>
        <taxon>Platanthera</taxon>
    </lineage>
</organism>
<feature type="compositionally biased region" description="Basic and acidic residues" evidence="1">
    <location>
        <begin position="192"/>
        <end position="209"/>
    </location>
</feature>
<feature type="compositionally biased region" description="Basic and acidic residues" evidence="1">
    <location>
        <begin position="255"/>
        <end position="266"/>
    </location>
</feature>
<gene>
    <name evidence="2" type="ORF">KSP39_PZI023433</name>
</gene>
<feature type="region of interest" description="Disordered" evidence="1">
    <location>
        <begin position="236"/>
        <end position="298"/>
    </location>
</feature>
<feature type="region of interest" description="Disordered" evidence="1">
    <location>
        <begin position="179"/>
        <end position="213"/>
    </location>
</feature>
<evidence type="ECO:0000313" key="3">
    <source>
        <dbReference type="Proteomes" id="UP001418222"/>
    </source>
</evidence>
<comment type="caution">
    <text evidence="2">The sequence shown here is derived from an EMBL/GenBank/DDBJ whole genome shotgun (WGS) entry which is preliminary data.</text>
</comment>
<reference evidence="2 3" key="1">
    <citation type="journal article" date="2022" name="Nat. Plants">
        <title>Genomes of leafy and leafless Platanthera orchids illuminate the evolution of mycoheterotrophy.</title>
        <authorList>
            <person name="Li M.H."/>
            <person name="Liu K.W."/>
            <person name="Li Z."/>
            <person name="Lu H.C."/>
            <person name="Ye Q.L."/>
            <person name="Zhang D."/>
            <person name="Wang J.Y."/>
            <person name="Li Y.F."/>
            <person name="Zhong Z.M."/>
            <person name="Liu X."/>
            <person name="Yu X."/>
            <person name="Liu D.K."/>
            <person name="Tu X.D."/>
            <person name="Liu B."/>
            <person name="Hao Y."/>
            <person name="Liao X.Y."/>
            <person name="Jiang Y.T."/>
            <person name="Sun W.H."/>
            <person name="Chen J."/>
            <person name="Chen Y.Q."/>
            <person name="Ai Y."/>
            <person name="Zhai J.W."/>
            <person name="Wu S.S."/>
            <person name="Zhou Z."/>
            <person name="Hsiao Y.Y."/>
            <person name="Wu W.L."/>
            <person name="Chen Y.Y."/>
            <person name="Lin Y.F."/>
            <person name="Hsu J.L."/>
            <person name="Li C.Y."/>
            <person name="Wang Z.W."/>
            <person name="Zhao X."/>
            <person name="Zhong W.Y."/>
            <person name="Ma X.K."/>
            <person name="Ma L."/>
            <person name="Huang J."/>
            <person name="Chen G.Z."/>
            <person name="Huang M.Z."/>
            <person name="Huang L."/>
            <person name="Peng D.H."/>
            <person name="Luo Y.B."/>
            <person name="Zou S.Q."/>
            <person name="Chen S.P."/>
            <person name="Lan S."/>
            <person name="Tsai W.C."/>
            <person name="Van de Peer Y."/>
            <person name="Liu Z.J."/>
        </authorList>
    </citation>
    <scope>NUCLEOTIDE SEQUENCE [LARGE SCALE GENOMIC DNA]</scope>
    <source>
        <strain evidence="2">Lor287</strain>
    </source>
</reference>
<feature type="region of interest" description="Disordered" evidence="1">
    <location>
        <begin position="127"/>
        <end position="164"/>
    </location>
</feature>
<name>A0AAP0FTZ0_9ASPA</name>
<dbReference type="Proteomes" id="UP001418222">
    <property type="component" value="Unassembled WGS sequence"/>
</dbReference>
<sequence>MDKGTLDAIGLHPDGPVKRWIIGLKRDHNSCSAANARHRSPSFSWVNRIHPLMNGDRHPLGVCRVKSMQSIGGRPTIMNDGASSAMVTPSNNITRRKWYSPQRVNLVFSAASDIRSEFKEKSVAFKAEGSRKGWRKSPSPPRRSAEAEEEISDNNTSDSHTSDENFAAFTRQFQRFMKKKKWRTRPSSSSYSKDEYYKKKKTPNEDRYASKPGKQSNTKIMYYCCNRTEHVIADCPDKRKESKDKMKQQIKGKKEKSLVAQKEKSWTDSSSSESGEEKAEAYVGLFSTEEESRELEFL</sequence>
<evidence type="ECO:0000313" key="2">
    <source>
        <dbReference type="EMBL" id="KAK8914507.1"/>
    </source>
</evidence>
<proteinExistence type="predicted"/>
<dbReference type="AlphaFoldDB" id="A0AAP0FTZ0"/>
<evidence type="ECO:0000256" key="1">
    <source>
        <dbReference type="SAM" id="MobiDB-lite"/>
    </source>
</evidence>
<accession>A0AAP0FTZ0</accession>
<feature type="compositionally biased region" description="Acidic residues" evidence="1">
    <location>
        <begin position="288"/>
        <end position="298"/>
    </location>
</feature>
<protein>
    <submittedName>
        <fullName evidence="2">Uncharacterized protein</fullName>
    </submittedName>
</protein>
<keyword evidence="3" id="KW-1185">Reference proteome</keyword>
<feature type="compositionally biased region" description="Basic and acidic residues" evidence="1">
    <location>
        <begin position="236"/>
        <end position="247"/>
    </location>
</feature>
<dbReference type="EMBL" id="JBBWWQ010000021">
    <property type="protein sequence ID" value="KAK8914507.1"/>
    <property type="molecule type" value="Genomic_DNA"/>
</dbReference>